<proteinExistence type="predicted"/>
<reference evidence="2" key="1">
    <citation type="submission" date="2016-06" db="EMBL/GenBank/DDBJ databases">
        <title>Pandoraea oxalativorans DSM 23570 Genome Sequencing.</title>
        <authorList>
            <person name="Ee R."/>
            <person name="Lim Y.-L."/>
            <person name="Yong D."/>
            <person name="Yin W.-F."/>
            <person name="Chan K.-G."/>
        </authorList>
    </citation>
    <scope>NUCLEOTIDE SEQUENCE</scope>
    <source>
        <strain evidence="2">DSM 23570</strain>
        <plasmid evidence="2">pPO70-1</plasmid>
    </source>
</reference>
<dbReference type="InterPro" id="IPR012912">
    <property type="entry name" value="Plasmid_pRiA4b_Orf3-like"/>
</dbReference>
<accession>A0A0G3IDE0</accession>
<dbReference type="Pfam" id="PF07929">
    <property type="entry name" value="PRiA4_ORF3"/>
    <property type="match status" value="1"/>
</dbReference>
<dbReference type="Gene3D" id="3.10.290.30">
    <property type="entry name" value="MM3350-like"/>
    <property type="match status" value="1"/>
</dbReference>
<evidence type="ECO:0000313" key="2">
    <source>
        <dbReference type="EMBL" id="AKK24613.1"/>
    </source>
</evidence>
<dbReference type="OrthoDB" id="9816539at2"/>
<name>A0A0G3IDE0_9BURK</name>
<dbReference type="InterPro" id="IPR024047">
    <property type="entry name" value="MM3350-like_sf"/>
</dbReference>
<dbReference type="RefSeq" id="WP_052653838.1">
    <property type="nucleotide sequence ID" value="NZ_CP011518.2"/>
</dbReference>
<sequence length="198" mass="22517">MAKSFQRFTLHVQLEHIEPPIWRRIEVEGTESLRKLHHILQAAFGWEDAHPYSFVVDGTTYARPDVDDMPHSADPPTLADDRKVRLHKILKPGAQLRYWYDFGDGWEHAIFVETMATIESEPWGAAQIVEGARACPPEDVGGPPGYEAFLRALRHDPQGDEAAQYRSWVGPGFDAEQFDLRAANATLRRMAANRWGKQ</sequence>
<evidence type="ECO:0000259" key="1">
    <source>
        <dbReference type="Pfam" id="PF07929"/>
    </source>
</evidence>
<geneLocation type="plasmid" evidence="2 3">
    <name>pPO70-1</name>
</geneLocation>
<dbReference type="AlphaFoldDB" id="A0A0G3IDE0"/>
<feature type="domain" description="Plasmid pRiA4b Orf3-like" evidence="1">
    <location>
        <begin position="7"/>
        <end position="181"/>
    </location>
</feature>
<dbReference type="Proteomes" id="UP000035050">
    <property type="component" value="Plasmid pPO70-1"/>
</dbReference>
<dbReference type="EMBL" id="CP011518">
    <property type="protein sequence ID" value="AKK24613.1"/>
    <property type="molecule type" value="Genomic_DNA"/>
</dbReference>
<keyword evidence="3" id="KW-1185">Reference proteome</keyword>
<dbReference type="PANTHER" id="PTHR41878">
    <property type="entry name" value="LEXA REPRESSOR-RELATED"/>
    <property type="match status" value="1"/>
</dbReference>
<protein>
    <recommendedName>
        <fullName evidence="1">Plasmid pRiA4b Orf3-like domain-containing protein</fullName>
    </recommendedName>
</protein>
<organism evidence="2 3">
    <name type="scientific">Pandoraea oxalativorans</name>
    <dbReference type="NCBI Taxonomy" id="573737"/>
    <lineage>
        <taxon>Bacteria</taxon>
        <taxon>Pseudomonadati</taxon>
        <taxon>Pseudomonadota</taxon>
        <taxon>Betaproteobacteria</taxon>
        <taxon>Burkholderiales</taxon>
        <taxon>Burkholderiaceae</taxon>
        <taxon>Pandoraea</taxon>
    </lineage>
</organism>
<gene>
    <name evidence="2" type="ORF">MB84_27610</name>
</gene>
<evidence type="ECO:0000313" key="3">
    <source>
        <dbReference type="Proteomes" id="UP000035050"/>
    </source>
</evidence>
<dbReference type="KEGG" id="pox:MB84_27610"/>
<keyword evidence="2" id="KW-0614">Plasmid</keyword>
<dbReference type="PANTHER" id="PTHR41878:SF1">
    <property type="entry name" value="TNPR PROTEIN"/>
    <property type="match status" value="1"/>
</dbReference>
<dbReference type="SUPFAM" id="SSF159941">
    <property type="entry name" value="MM3350-like"/>
    <property type="match status" value="1"/>
</dbReference>